<dbReference type="Proteomes" id="UP000648077">
    <property type="component" value="Unassembled WGS sequence"/>
</dbReference>
<proteinExistence type="inferred from homology"/>
<feature type="domain" description="DnaB/C C-terminal" evidence="3">
    <location>
        <begin position="162"/>
        <end position="233"/>
    </location>
</feature>
<dbReference type="AlphaFoldDB" id="A0A8X8K547"/>
<dbReference type="InterPro" id="IPR036390">
    <property type="entry name" value="WH_DNA-bd_sf"/>
</dbReference>
<dbReference type="InterPro" id="IPR036388">
    <property type="entry name" value="WH-like_DNA-bd_sf"/>
</dbReference>
<evidence type="ECO:0000259" key="3">
    <source>
        <dbReference type="Pfam" id="PF07261"/>
    </source>
</evidence>
<dbReference type="NCBIfam" id="TIGR01446">
    <property type="entry name" value="DnaD_dom"/>
    <property type="match status" value="1"/>
</dbReference>
<dbReference type="Gene3D" id="1.10.10.630">
    <property type="entry name" value="DnaD domain-like"/>
    <property type="match status" value="1"/>
</dbReference>
<dbReference type="PANTHER" id="PTHR37293:SF5">
    <property type="entry name" value="DNA REPLICATION PROTEIN"/>
    <property type="match status" value="1"/>
</dbReference>
<dbReference type="InterPro" id="IPR053162">
    <property type="entry name" value="DnaD"/>
</dbReference>
<name>A0A8X8K547_STAEP</name>
<organism evidence="4 5">
    <name type="scientific">Staphylococcus epidermidis</name>
    <dbReference type="NCBI Taxonomy" id="1282"/>
    <lineage>
        <taxon>Bacteria</taxon>
        <taxon>Bacillati</taxon>
        <taxon>Bacillota</taxon>
        <taxon>Bacilli</taxon>
        <taxon>Bacillales</taxon>
        <taxon>Staphylococcaceae</taxon>
        <taxon>Staphylococcus</taxon>
    </lineage>
</organism>
<dbReference type="SUPFAM" id="SSF158499">
    <property type="entry name" value="DnaD domain-like"/>
    <property type="match status" value="1"/>
</dbReference>
<comment type="similarity">
    <text evidence="1">Belongs to the DnaB/DnaD family.</text>
</comment>
<evidence type="ECO:0000256" key="1">
    <source>
        <dbReference type="ARBA" id="ARBA00093462"/>
    </source>
</evidence>
<evidence type="ECO:0000313" key="5">
    <source>
        <dbReference type="Proteomes" id="UP000648077"/>
    </source>
</evidence>
<feature type="region of interest" description="Disordered" evidence="2">
    <location>
        <begin position="111"/>
        <end position="151"/>
    </location>
</feature>
<reference evidence="4" key="1">
    <citation type="submission" date="2020-08" db="EMBL/GenBank/DDBJ databases">
        <title>Changes in the skin microbiome associated with squamous cell carcinoma in transplant recipients.</title>
        <authorList>
            <person name="Zaugg J."/>
            <person name="Krueger A."/>
            <person name="Lachner N."/>
        </authorList>
    </citation>
    <scope>NUCLEOTIDE SEQUENCE</scope>
    <source>
        <strain evidence="4">R5988</strain>
    </source>
</reference>
<dbReference type="InterPro" id="IPR006343">
    <property type="entry name" value="DnaB/C_C"/>
</dbReference>
<dbReference type="PANTHER" id="PTHR37293">
    <property type="entry name" value="PHAGE REPLICATION PROTEIN-RELATED"/>
    <property type="match status" value="1"/>
</dbReference>
<gene>
    <name evidence="4" type="ORF">H3963_03790</name>
</gene>
<accession>A0A8X8K547</accession>
<feature type="compositionally biased region" description="Basic and acidic residues" evidence="2">
    <location>
        <begin position="141"/>
        <end position="151"/>
    </location>
</feature>
<dbReference type="InterPro" id="IPR034829">
    <property type="entry name" value="DnaD-like_sf"/>
</dbReference>
<dbReference type="Pfam" id="PF07261">
    <property type="entry name" value="DnaB_2"/>
    <property type="match status" value="1"/>
</dbReference>
<evidence type="ECO:0000256" key="2">
    <source>
        <dbReference type="SAM" id="MobiDB-lite"/>
    </source>
</evidence>
<feature type="compositionally biased region" description="Basic and acidic residues" evidence="2">
    <location>
        <begin position="111"/>
        <end position="134"/>
    </location>
</feature>
<dbReference type="SUPFAM" id="SSF46785">
    <property type="entry name" value="Winged helix' DNA-binding domain"/>
    <property type="match status" value="1"/>
</dbReference>
<protein>
    <submittedName>
        <fullName evidence="4">DnaD domain protein</fullName>
    </submittedName>
</protein>
<sequence>MTGWIKLHRQIMEHWIWEDSKRFKWWMEILLLTNHTDKKVFVGGKIQMIKRGSFHTSEVKLSERWNVSRNTVRKFLKLLQNDNMITTKKTGNGTTIEVHNYDVYQGNNEVKKHENEQQNKQETEHQHEHVRDNEQNTTKNVKNEKNYKNVKNEKKEKNHSAFDFFQNNGFGFITQYTAEDINYYLDSFENDSDEIVIAALKLAKDRNKVSWGYTKGILNTWLQTNLNSIDQVKFFELQLKEMRKNRNTSNQFQKKELTPEWLENRQYKKPNILKSNIIENDENFNKEVAAFKDKLNKKWD</sequence>
<dbReference type="Gene3D" id="1.10.10.10">
    <property type="entry name" value="Winged helix-like DNA-binding domain superfamily/Winged helix DNA-binding domain"/>
    <property type="match status" value="1"/>
</dbReference>
<dbReference type="RefSeq" id="WP_063964203.1">
    <property type="nucleotide sequence ID" value="NZ_CP064525.1"/>
</dbReference>
<dbReference type="EMBL" id="JACGQI010000003">
    <property type="protein sequence ID" value="MBF2229580.1"/>
    <property type="molecule type" value="Genomic_DNA"/>
</dbReference>
<comment type="caution">
    <text evidence="4">The sequence shown here is derived from an EMBL/GenBank/DDBJ whole genome shotgun (WGS) entry which is preliminary data.</text>
</comment>
<evidence type="ECO:0000313" key="4">
    <source>
        <dbReference type="EMBL" id="MBF2229580.1"/>
    </source>
</evidence>